<dbReference type="EMBL" id="JBHRZG010000024">
    <property type="protein sequence ID" value="MFC3835212.1"/>
    <property type="molecule type" value="Genomic_DNA"/>
</dbReference>
<keyword evidence="3" id="KW-1185">Reference proteome</keyword>
<dbReference type="Proteomes" id="UP001595803">
    <property type="component" value="Unassembled WGS sequence"/>
</dbReference>
<evidence type="ECO:0000313" key="2">
    <source>
        <dbReference type="EMBL" id="MFC3835212.1"/>
    </source>
</evidence>
<evidence type="ECO:0000256" key="1">
    <source>
        <dbReference type="SAM" id="SignalP"/>
    </source>
</evidence>
<protein>
    <submittedName>
        <fullName evidence="2">Uncharacterized protein</fullName>
    </submittedName>
</protein>
<accession>A0ABV7ZCU5</accession>
<feature type="chain" id="PRO_5045180362" evidence="1">
    <location>
        <begin position="17"/>
        <end position="197"/>
    </location>
</feature>
<evidence type="ECO:0000313" key="3">
    <source>
        <dbReference type="Proteomes" id="UP001595803"/>
    </source>
</evidence>
<keyword evidence="1" id="KW-0732">Signal</keyword>
<name>A0ABV7ZCU5_9DEIO</name>
<reference evidence="3" key="1">
    <citation type="journal article" date="2019" name="Int. J. Syst. Evol. Microbiol.">
        <title>The Global Catalogue of Microorganisms (GCM) 10K type strain sequencing project: providing services to taxonomists for standard genome sequencing and annotation.</title>
        <authorList>
            <consortium name="The Broad Institute Genomics Platform"/>
            <consortium name="The Broad Institute Genome Sequencing Center for Infectious Disease"/>
            <person name="Wu L."/>
            <person name="Ma J."/>
        </authorList>
    </citation>
    <scope>NUCLEOTIDE SEQUENCE [LARGE SCALE GENOMIC DNA]</scope>
    <source>
        <strain evidence="3">CCTCC AB 2017081</strain>
    </source>
</reference>
<feature type="signal peptide" evidence="1">
    <location>
        <begin position="1"/>
        <end position="16"/>
    </location>
</feature>
<organism evidence="2 3">
    <name type="scientific">Deinococcus rufus</name>
    <dbReference type="NCBI Taxonomy" id="2136097"/>
    <lineage>
        <taxon>Bacteria</taxon>
        <taxon>Thermotogati</taxon>
        <taxon>Deinococcota</taxon>
        <taxon>Deinococci</taxon>
        <taxon>Deinococcales</taxon>
        <taxon>Deinococcaceae</taxon>
        <taxon>Deinococcus</taxon>
    </lineage>
</organism>
<sequence>MGRWAAALVLGVSAHAAPVTVTHGTLTVTYTDPRDRAHLGLVFRTWAQATADLKALGLSVRPVQLTAASSATDFARVTGEPASIAASTRGQTITTQRLGALAERGLLASTIRHEGFHTAQPPGLPRWLAEGLARLFSGEAAGDSAEPTGLTALSGAQLDARLLGRVPGQAGAAYREATRRAKVLVARVGWKGALGGK</sequence>
<comment type="caution">
    <text evidence="2">The sequence shown here is derived from an EMBL/GenBank/DDBJ whole genome shotgun (WGS) entry which is preliminary data.</text>
</comment>
<dbReference type="RefSeq" id="WP_322471925.1">
    <property type="nucleotide sequence ID" value="NZ_JBHRZG010000024.1"/>
</dbReference>
<gene>
    <name evidence="2" type="ORF">ACFOSB_20315</name>
</gene>
<proteinExistence type="predicted"/>